<gene>
    <name evidence="2" type="ORF">KGD82_13555</name>
</gene>
<evidence type="ECO:0000313" key="3">
    <source>
        <dbReference type="Proteomes" id="UP000682416"/>
    </source>
</evidence>
<feature type="compositionally biased region" description="Low complexity" evidence="1">
    <location>
        <begin position="8"/>
        <end position="30"/>
    </location>
</feature>
<feature type="region of interest" description="Disordered" evidence="1">
    <location>
        <begin position="180"/>
        <end position="216"/>
    </location>
</feature>
<accession>A0A975LCD8</accession>
<feature type="compositionally biased region" description="Low complexity" evidence="1">
    <location>
        <begin position="180"/>
        <end position="192"/>
    </location>
</feature>
<evidence type="ECO:0000313" key="2">
    <source>
        <dbReference type="EMBL" id="QVJ03055.1"/>
    </source>
</evidence>
<feature type="compositionally biased region" description="Basic and acidic residues" evidence="1">
    <location>
        <begin position="33"/>
        <end position="73"/>
    </location>
</feature>
<dbReference type="Proteomes" id="UP000682416">
    <property type="component" value="Chromosome"/>
</dbReference>
<reference evidence="2" key="1">
    <citation type="submission" date="2021-05" db="EMBL/GenBank/DDBJ databases">
        <authorList>
            <person name="Kaiqin L."/>
            <person name="Jian G."/>
        </authorList>
    </citation>
    <scope>NUCLEOTIDE SEQUENCE</scope>
    <source>
        <strain evidence="2">HDS5</strain>
    </source>
</reference>
<keyword evidence="3" id="KW-1185">Reference proteome</keyword>
<dbReference type="AlphaFoldDB" id="A0A975LCD8"/>
<evidence type="ECO:0000256" key="1">
    <source>
        <dbReference type="SAM" id="MobiDB-lite"/>
    </source>
</evidence>
<sequence length="216" mass="23278">MTEQQGQEPTAADPTEPTTDPSQQTDTTTPKEQGPEPKTFDEAYVKKLRDENAAQRVKAREEAEARTAAEERQQAQLDAIAQALGLKDADQPPTVDELTAQLTAAQQQAAERDAAYRQLTVERAAERAAREHGADVDTLLDSRSFAQKLSDLDPSAEDFADAVSGLVKQTVEDNPKYRLAQAAASSSADFSSGPGEQRKRTNSLHAAARSHYGVGG</sequence>
<name>A0A975LCD8_9ACTN</name>
<evidence type="ECO:0008006" key="4">
    <source>
        <dbReference type="Google" id="ProtNLM"/>
    </source>
</evidence>
<dbReference type="EMBL" id="CP074402">
    <property type="protein sequence ID" value="QVJ03055.1"/>
    <property type="molecule type" value="Genomic_DNA"/>
</dbReference>
<dbReference type="KEGG" id="nec:KGD82_13555"/>
<feature type="region of interest" description="Disordered" evidence="1">
    <location>
        <begin position="1"/>
        <end position="73"/>
    </location>
</feature>
<organism evidence="2 3">
    <name type="scientific">Nocardiopsis eucommiae</name>
    <dbReference type="NCBI Taxonomy" id="2831970"/>
    <lineage>
        <taxon>Bacteria</taxon>
        <taxon>Bacillati</taxon>
        <taxon>Actinomycetota</taxon>
        <taxon>Actinomycetes</taxon>
        <taxon>Streptosporangiales</taxon>
        <taxon>Nocardiopsidaceae</taxon>
        <taxon>Nocardiopsis</taxon>
    </lineage>
</organism>
<protein>
    <recommendedName>
        <fullName evidence="4">Scaffolding protein</fullName>
    </recommendedName>
</protein>
<proteinExistence type="predicted"/>